<dbReference type="Proteomes" id="UP000516653">
    <property type="component" value="Segment"/>
</dbReference>
<gene>
    <name evidence="1" type="primary">46</name>
    <name evidence="1" type="ORF">SEA_ARCHIMEDES_46</name>
</gene>
<dbReference type="RefSeq" id="YP_010049655.1">
    <property type="nucleotide sequence ID" value="NC_054392.1"/>
</dbReference>
<evidence type="ECO:0000313" key="1">
    <source>
        <dbReference type="EMBL" id="QOC55746.1"/>
    </source>
</evidence>
<dbReference type="EMBL" id="MT771339">
    <property type="protein sequence ID" value="QOC55746.1"/>
    <property type="molecule type" value="Genomic_DNA"/>
</dbReference>
<proteinExistence type="predicted"/>
<protein>
    <submittedName>
        <fullName evidence="1">Uncharacterized protein</fullName>
    </submittedName>
</protein>
<organism evidence="1 2">
    <name type="scientific">Gordonia phage Archimedes</name>
    <dbReference type="NCBI Taxonomy" id="2759389"/>
    <lineage>
        <taxon>Viruses</taxon>
        <taxon>Duplodnaviria</taxon>
        <taxon>Heunggongvirae</taxon>
        <taxon>Uroviricota</taxon>
        <taxon>Caudoviricetes</taxon>
        <taxon>Archimedesvirus</taxon>
        <taxon>Archimedesvirus archimedes</taxon>
    </lineage>
</organism>
<name>A0A7L7SHM7_9CAUD</name>
<evidence type="ECO:0000313" key="2">
    <source>
        <dbReference type="Proteomes" id="UP000516653"/>
    </source>
</evidence>
<sequence length="49" mass="5472">MIVLQLGNSPMTTRIWILTPRAITCLFPSALPCEGCKEHHVMVAHAVRK</sequence>
<dbReference type="KEGG" id="vg:63742974"/>
<dbReference type="GeneID" id="63742974"/>
<reference evidence="1 2" key="1">
    <citation type="submission" date="2020-07" db="EMBL/GenBank/DDBJ databases">
        <authorList>
            <person name="Buterbaugh K.M."/>
            <person name="Dean A.J."/>
            <person name="Durmis N.D."/>
            <person name="Gonzalez I.M."/>
            <person name="Kowalski E.M."/>
            <person name="Mundorff O.G."/>
            <person name="Vimal D."/>
            <person name="Chamarti P.R."/>
            <person name="Xu J."/>
            <person name="Butela K.A."/>
            <person name="Garlena R.A."/>
            <person name="Russell D.A."/>
            <person name="Pope W.H."/>
            <person name="Jacobs-Sera D."/>
            <person name="Hatfull G.F."/>
        </authorList>
    </citation>
    <scope>NUCLEOTIDE SEQUENCE [LARGE SCALE GENOMIC DNA]</scope>
</reference>
<accession>A0A7L7SHM7</accession>
<keyword evidence="2" id="KW-1185">Reference proteome</keyword>